<accession>A0AAN5CQW4</accession>
<evidence type="ECO:0000313" key="2">
    <source>
        <dbReference type="Proteomes" id="UP001328107"/>
    </source>
</evidence>
<reference evidence="2" key="1">
    <citation type="submission" date="2022-10" db="EMBL/GenBank/DDBJ databases">
        <title>Genome assembly of Pristionchus species.</title>
        <authorList>
            <person name="Yoshida K."/>
            <person name="Sommer R.J."/>
        </authorList>
    </citation>
    <scope>NUCLEOTIDE SEQUENCE [LARGE SCALE GENOMIC DNA]</scope>
    <source>
        <strain evidence="2">RS5460</strain>
    </source>
</reference>
<evidence type="ECO:0000313" key="1">
    <source>
        <dbReference type="EMBL" id="GMR48986.1"/>
    </source>
</evidence>
<proteinExistence type="predicted"/>
<dbReference type="AlphaFoldDB" id="A0AAN5CQW4"/>
<name>A0AAN5CQW4_9BILA</name>
<protein>
    <submittedName>
        <fullName evidence="1">Uncharacterized protein</fullName>
    </submittedName>
</protein>
<sequence>ALIEFKVSLSHSLVVTGPKFYEECVNKCFSELPKAFRLLEKKTYVWNSFEGTVAYPYYISYTSNFDPKDYGTITQILRTHKNVHNISSMEVYMSTDGTVLETPSAPEENTQGEAYVHQFPANKNYQEAACVWQCINGEDDKKGILAQETRIYNSKVGDDYTRLTARIDEGGDYVTVLASAKYGLSLGYLSDQDPPKIRHWHFIGGYW</sequence>
<organism evidence="1 2">
    <name type="scientific">Pristionchus mayeri</name>
    <dbReference type="NCBI Taxonomy" id="1317129"/>
    <lineage>
        <taxon>Eukaryota</taxon>
        <taxon>Metazoa</taxon>
        <taxon>Ecdysozoa</taxon>
        <taxon>Nematoda</taxon>
        <taxon>Chromadorea</taxon>
        <taxon>Rhabditida</taxon>
        <taxon>Rhabditina</taxon>
        <taxon>Diplogasteromorpha</taxon>
        <taxon>Diplogasteroidea</taxon>
        <taxon>Neodiplogasteridae</taxon>
        <taxon>Pristionchus</taxon>
    </lineage>
</organism>
<keyword evidence="2" id="KW-1185">Reference proteome</keyword>
<gene>
    <name evidence="1" type="ORF">PMAYCL1PPCAC_19181</name>
</gene>
<comment type="caution">
    <text evidence="1">The sequence shown here is derived from an EMBL/GenBank/DDBJ whole genome shotgun (WGS) entry which is preliminary data.</text>
</comment>
<dbReference type="EMBL" id="BTRK01000004">
    <property type="protein sequence ID" value="GMR48986.1"/>
    <property type="molecule type" value="Genomic_DNA"/>
</dbReference>
<dbReference type="Proteomes" id="UP001328107">
    <property type="component" value="Unassembled WGS sequence"/>
</dbReference>
<feature type="non-terminal residue" evidence="1">
    <location>
        <position position="1"/>
    </location>
</feature>